<dbReference type="CDD" id="cd06261">
    <property type="entry name" value="TM_PBP2"/>
    <property type="match status" value="1"/>
</dbReference>
<feature type="transmembrane region" description="Helical" evidence="7">
    <location>
        <begin position="7"/>
        <end position="29"/>
    </location>
</feature>
<dbReference type="GO" id="GO:0055085">
    <property type="term" value="P:transmembrane transport"/>
    <property type="evidence" value="ECO:0007669"/>
    <property type="project" value="InterPro"/>
</dbReference>
<dbReference type="AlphaFoldDB" id="A0A5J4PEE4"/>
<evidence type="ECO:0000256" key="1">
    <source>
        <dbReference type="ARBA" id="ARBA00004651"/>
    </source>
</evidence>
<dbReference type="SUPFAM" id="SSF161098">
    <property type="entry name" value="MetI-like"/>
    <property type="match status" value="1"/>
</dbReference>
<feature type="domain" description="ABC transmembrane type-1" evidence="8">
    <location>
        <begin position="56"/>
        <end position="235"/>
    </location>
</feature>
<evidence type="ECO:0000256" key="3">
    <source>
        <dbReference type="ARBA" id="ARBA00022475"/>
    </source>
</evidence>
<name>A0A5J4PEE4_9ZZZZ</name>
<evidence type="ECO:0000313" key="9">
    <source>
        <dbReference type="EMBL" id="KAA6307378.1"/>
    </source>
</evidence>
<proteinExistence type="predicted"/>
<feature type="non-terminal residue" evidence="9">
    <location>
        <position position="235"/>
    </location>
</feature>
<keyword evidence="2" id="KW-0813">Transport</keyword>
<dbReference type="PANTHER" id="PTHR30151:SF0">
    <property type="entry name" value="ABC TRANSPORTER PERMEASE PROTEIN MJ0413-RELATED"/>
    <property type="match status" value="1"/>
</dbReference>
<protein>
    <submittedName>
        <fullName evidence="9">NitT/TauT family transport system permease protein</fullName>
    </submittedName>
</protein>
<keyword evidence="3" id="KW-1003">Cell membrane</keyword>
<evidence type="ECO:0000259" key="8">
    <source>
        <dbReference type="PROSITE" id="PS50928"/>
    </source>
</evidence>
<reference evidence="9" key="1">
    <citation type="submission" date="2019-03" db="EMBL/GenBank/DDBJ databases">
        <title>Single cell metagenomics reveals metabolic interactions within the superorganism composed of flagellate Streblomastix strix and complex community of Bacteroidetes bacteria on its surface.</title>
        <authorList>
            <person name="Treitli S.C."/>
            <person name="Kolisko M."/>
            <person name="Husnik F."/>
            <person name="Keeling P."/>
            <person name="Hampl V."/>
        </authorList>
    </citation>
    <scope>NUCLEOTIDE SEQUENCE</scope>
    <source>
        <strain evidence="9">STM</strain>
    </source>
</reference>
<evidence type="ECO:0000256" key="7">
    <source>
        <dbReference type="SAM" id="Phobius"/>
    </source>
</evidence>
<evidence type="ECO:0000256" key="2">
    <source>
        <dbReference type="ARBA" id="ARBA00022448"/>
    </source>
</evidence>
<dbReference type="PROSITE" id="PS50928">
    <property type="entry name" value="ABC_TM1"/>
    <property type="match status" value="1"/>
</dbReference>
<feature type="transmembrane region" description="Helical" evidence="7">
    <location>
        <begin position="60"/>
        <end position="82"/>
    </location>
</feature>
<keyword evidence="5 7" id="KW-1133">Transmembrane helix</keyword>
<feature type="transmembrane region" description="Helical" evidence="7">
    <location>
        <begin position="213"/>
        <end position="234"/>
    </location>
</feature>
<dbReference type="PANTHER" id="PTHR30151">
    <property type="entry name" value="ALKANE SULFONATE ABC TRANSPORTER-RELATED, MEMBRANE SUBUNIT"/>
    <property type="match status" value="1"/>
</dbReference>
<keyword evidence="4 7" id="KW-0812">Transmembrane</keyword>
<dbReference type="InterPro" id="IPR000515">
    <property type="entry name" value="MetI-like"/>
</dbReference>
<comment type="subcellular location">
    <subcellularLocation>
        <location evidence="1">Cell membrane</location>
        <topology evidence="1">Multi-pass membrane protein</topology>
    </subcellularLocation>
</comment>
<keyword evidence="6 7" id="KW-0472">Membrane</keyword>
<sequence length="235" mass="26221">MKRIREVVINTLLGIVLVNLLWLVAARILQMNVLPDPLTVYVHFGEVWQRNMAVHLVTSLWRIAAGISIAALIGFVTALWMVQNRNAGKLLGAFVYFSYPVPKLALLPVVMLLAGLGDVAKITMIVLIILFQIIVNMRDSLKHIPRESFLMVTSLGAGRKDVFRHVILPAALPDLLSTLRVAVGTAISVLFVTETYGTDRGMGYFIVDAWMRINYTEMYAGIVILSMMGFFLFLL</sequence>
<dbReference type="GO" id="GO:0005886">
    <property type="term" value="C:plasma membrane"/>
    <property type="evidence" value="ECO:0007669"/>
    <property type="project" value="UniProtKB-SubCell"/>
</dbReference>
<comment type="caution">
    <text evidence="9">The sequence shown here is derived from an EMBL/GenBank/DDBJ whole genome shotgun (WGS) entry which is preliminary data.</text>
</comment>
<dbReference type="Pfam" id="PF00528">
    <property type="entry name" value="BPD_transp_1"/>
    <property type="match status" value="1"/>
</dbReference>
<dbReference type="EMBL" id="SNRY01009215">
    <property type="protein sequence ID" value="KAA6307378.1"/>
    <property type="molecule type" value="Genomic_DNA"/>
</dbReference>
<organism evidence="9">
    <name type="scientific">termite gut metagenome</name>
    <dbReference type="NCBI Taxonomy" id="433724"/>
    <lineage>
        <taxon>unclassified sequences</taxon>
        <taxon>metagenomes</taxon>
        <taxon>organismal metagenomes</taxon>
    </lineage>
</organism>
<evidence type="ECO:0000256" key="5">
    <source>
        <dbReference type="ARBA" id="ARBA00022989"/>
    </source>
</evidence>
<gene>
    <name evidence="9" type="ORF">EZS27_040953</name>
</gene>
<evidence type="ECO:0000256" key="4">
    <source>
        <dbReference type="ARBA" id="ARBA00022692"/>
    </source>
</evidence>
<accession>A0A5J4PEE4</accession>
<dbReference type="InterPro" id="IPR035906">
    <property type="entry name" value="MetI-like_sf"/>
</dbReference>
<dbReference type="Gene3D" id="1.10.3720.10">
    <property type="entry name" value="MetI-like"/>
    <property type="match status" value="1"/>
</dbReference>
<feature type="transmembrane region" description="Helical" evidence="7">
    <location>
        <begin position="122"/>
        <end position="141"/>
    </location>
</feature>
<feature type="transmembrane region" description="Helical" evidence="7">
    <location>
        <begin position="94"/>
        <end position="116"/>
    </location>
</feature>
<evidence type="ECO:0000256" key="6">
    <source>
        <dbReference type="ARBA" id="ARBA00023136"/>
    </source>
</evidence>